<dbReference type="EMBL" id="MASW01000024">
    <property type="protein sequence ID" value="PXY16610.1"/>
    <property type="molecule type" value="Genomic_DNA"/>
</dbReference>
<geneLocation type="plasmid" evidence="2">
    <name>ppmurdsm45305</name>
</geneLocation>
<sequence>MDYSGAQPADDETDWLQRLNSMLPTIAKWAERTRSAPSTPVPGSSLARDDELFPPQPASHVAYAAIVTATEHLDLFRVAFQASRALFPSGYFTLLRTALMGAAQAIWVLKGPRPQRQENALRIVRDDIKQRHGLLTVDVPEALGLGERIEEERERLQRQLREVQAAAAHLGFNAKAVNGWRLNMTQVIKTASELVHGNGQGDEATRYGTSLLWRLQSGHAHGTPSMRIMQVERTEVTAHDDGTLFGKATTTAVDVGAAAAASLLMLNDAWRLYDLRCQPA</sequence>
<reference evidence="1 2" key="1">
    <citation type="submission" date="2016-07" db="EMBL/GenBank/DDBJ databases">
        <title>Draft genome sequence of Prauserella muralis DSM 45305, isolated from a mould-covered wall in an indoor environment.</title>
        <authorList>
            <person name="Ruckert C."/>
            <person name="Albersmeier A."/>
            <person name="Jiang C.-L."/>
            <person name="Jiang Y."/>
            <person name="Kalinowski J."/>
            <person name="Schneider O."/>
            <person name="Winkler A."/>
            <person name="Zotchev S.B."/>
        </authorList>
    </citation>
    <scope>NUCLEOTIDE SEQUENCE [LARGE SCALE GENOMIC DNA]</scope>
    <source>
        <strain evidence="1 2">DSM 45305</strain>
        <plasmid evidence="2">ppmurdsm45305</plasmid>
    </source>
</reference>
<dbReference type="Proteomes" id="UP000249915">
    <property type="component" value="Plasmid pPmurDSM45305"/>
</dbReference>
<dbReference type="RefSeq" id="WP_112278856.1">
    <property type="nucleotide sequence ID" value="NZ_CM009984.1"/>
</dbReference>
<proteinExistence type="predicted"/>
<accession>A0A2V4ADN7</accession>
<comment type="caution">
    <text evidence="1">The sequence shown here is derived from an EMBL/GenBank/DDBJ whole genome shotgun (WGS) entry which is preliminary data.</text>
</comment>
<dbReference type="AlphaFoldDB" id="A0A2V4ADN7"/>
<dbReference type="OrthoDB" id="3700868at2"/>
<protein>
    <submittedName>
        <fullName evidence="1">Uncharacterized protein</fullName>
    </submittedName>
</protein>
<keyword evidence="1" id="KW-0614">Plasmid</keyword>
<name>A0A2V4ADN7_9PSEU</name>
<evidence type="ECO:0000313" key="2">
    <source>
        <dbReference type="Proteomes" id="UP000249915"/>
    </source>
</evidence>
<gene>
    <name evidence="1" type="ORF">BAY60_36075</name>
</gene>
<keyword evidence="2" id="KW-1185">Reference proteome</keyword>
<evidence type="ECO:0000313" key="1">
    <source>
        <dbReference type="EMBL" id="PXY16610.1"/>
    </source>
</evidence>
<organism evidence="1 2">
    <name type="scientific">Prauserella muralis</name>
    <dbReference type="NCBI Taxonomy" id="588067"/>
    <lineage>
        <taxon>Bacteria</taxon>
        <taxon>Bacillati</taxon>
        <taxon>Actinomycetota</taxon>
        <taxon>Actinomycetes</taxon>
        <taxon>Pseudonocardiales</taxon>
        <taxon>Pseudonocardiaceae</taxon>
        <taxon>Prauserella</taxon>
    </lineage>
</organism>